<dbReference type="Gene3D" id="3.30.40.10">
    <property type="entry name" value="Zinc/RING finger domain, C3HC4 (zinc finger)"/>
    <property type="match status" value="1"/>
</dbReference>
<dbReference type="Pfam" id="PF14529">
    <property type="entry name" value="Exo_endo_phos_2"/>
    <property type="match status" value="1"/>
</dbReference>
<accession>A0AAD9K4A3</accession>
<reference evidence="2" key="1">
    <citation type="journal article" date="2023" name="Mol. Biol. Evol.">
        <title>Third-Generation Sequencing Reveals the Adaptive Role of the Epigenome in Three Deep-Sea Polychaetes.</title>
        <authorList>
            <person name="Perez M."/>
            <person name="Aroh O."/>
            <person name="Sun Y."/>
            <person name="Lan Y."/>
            <person name="Juniper S.K."/>
            <person name="Young C.R."/>
            <person name="Angers B."/>
            <person name="Qian P.Y."/>
        </authorList>
    </citation>
    <scope>NUCLEOTIDE SEQUENCE</scope>
    <source>
        <strain evidence="2">R07B-5</strain>
    </source>
</reference>
<dbReference type="PANTHER" id="PTHR47510:SF3">
    <property type="entry name" value="ENDO_EXONUCLEASE_PHOSPHATASE DOMAIN-CONTAINING PROTEIN"/>
    <property type="match status" value="1"/>
</dbReference>
<evidence type="ECO:0000259" key="1">
    <source>
        <dbReference type="Pfam" id="PF14529"/>
    </source>
</evidence>
<dbReference type="AlphaFoldDB" id="A0AAD9K4A3"/>
<name>A0AAD9K4A3_RIDPI</name>
<dbReference type="InterPro" id="IPR013083">
    <property type="entry name" value="Znf_RING/FYVE/PHD"/>
</dbReference>
<dbReference type="SUPFAM" id="SSF57903">
    <property type="entry name" value="FYVE/PHD zinc finger"/>
    <property type="match status" value="1"/>
</dbReference>
<dbReference type="InterPro" id="IPR005135">
    <property type="entry name" value="Endo/exonuclease/phosphatase"/>
</dbReference>
<dbReference type="InterPro" id="IPR036691">
    <property type="entry name" value="Endo/exonu/phosph_ase_sf"/>
</dbReference>
<dbReference type="PANTHER" id="PTHR47510">
    <property type="entry name" value="REVERSE TRANSCRIPTASE DOMAIN-CONTAINING PROTEIN"/>
    <property type="match status" value="1"/>
</dbReference>
<dbReference type="GO" id="GO:0003824">
    <property type="term" value="F:catalytic activity"/>
    <property type="evidence" value="ECO:0007669"/>
    <property type="project" value="InterPro"/>
</dbReference>
<dbReference type="Proteomes" id="UP001209878">
    <property type="component" value="Unassembled WGS sequence"/>
</dbReference>
<keyword evidence="3" id="KW-1185">Reference proteome</keyword>
<evidence type="ECO:0000313" key="2">
    <source>
        <dbReference type="EMBL" id="KAK2163843.1"/>
    </source>
</evidence>
<proteinExistence type="predicted"/>
<comment type="caution">
    <text evidence="2">The sequence shown here is derived from an EMBL/GenBank/DDBJ whole genome shotgun (WGS) entry which is preliminary data.</text>
</comment>
<dbReference type="InterPro" id="IPR011011">
    <property type="entry name" value="Znf_FYVE_PHD"/>
</dbReference>
<organism evidence="2 3">
    <name type="scientific">Ridgeia piscesae</name>
    <name type="common">Tubeworm</name>
    <dbReference type="NCBI Taxonomy" id="27915"/>
    <lineage>
        <taxon>Eukaryota</taxon>
        <taxon>Metazoa</taxon>
        <taxon>Spiralia</taxon>
        <taxon>Lophotrochozoa</taxon>
        <taxon>Annelida</taxon>
        <taxon>Polychaeta</taxon>
        <taxon>Sedentaria</taxon>
        <taxon>Canalipalpata</taxon>
        <taxon>Sabellida</taxon>
        <taxon>Siboglinidae</taxon>
        <taxon>Ridgeia</taxon>
    </lineage>
</organism>
<dbReference type="Gene3D" id="3.60.10.10">
    <property type="entry name" value="Endonuclease/exonuclease/phosphatase"/>
    <property type="match status" value="1"/>
</dbReference>
<gene>
    <name evidence="2" type="ORF">NP493_1444g02021</name>
</gene>
<dbReference type="EMBL" id="JAODUO010001444">
    <property type="protein sequence ID" value="KAK2163843.1"/>
    <property type="molecule type" value="Genomic_DNA"/>
</dbReference>
<sequence length="661" mass="74925">MMPNTTCRTHTVSLYLEASSDIVLSMIHTFDSLNHKAKRSVCKLCRLSSNKENSYYNISPLTTIVLLLMKSGDVSPNPGPPGRKRTYNPKHPCCHCGKGVTGRSRAISCDSCDQWTHNKCAGVLSNDAYDELCSSGGEFTHLCNQCTLHALPFADDSDHPAIITQGNDLLSEIVEDAADQATTERPLDFECLHSKGLNFIHLNTRSLLPKLDELRILAANTKVAVIGITESWLDASVTDSEINITDYSILRRDRNREGGGVCIYIRNDFIFKLRDDICTTLETVWAELYLPKTRPILIGVCYRPPKHTDFFNVLERCCLDCNCFTNNEVIMMGDFNVDYSQLHSHTNPLHVSLKHYMSMFGMTQIINTSTRITSTTSTILDLILISDPAKISQCGVLDIGLSDHQIIYCTRKCKKIPINRHNGVTLRSLKNYSKEIFEEKLHEVDWQVVLDSNSVHEAFYLFKSKLMAVIDNIAPLKYVRIKQRTAPWMTGEILHLIHERDRAFTKFKKTKDISWHGKFTYLRNQVQYKKKQAKSDFIANKTDEFKQQPSKLWQLLKSLGTSTQCKPGSIGLNIDNSICFDKSIVSEHFNNYFSNVASTLVNQLPPSNGIYEKQHFQDFYRSLGVTSNSFCFNEVSENNVLSILCKLNSSNRIGPIVTQIH</sequence>
<evidence type="ECO:0000313" key="3">
    <source>
        <dbReference type="Proteomes" id="UP001209878"/>
    </source>
</evidence>
<feature type="domain" description="Endonuclease/exonuclease/phosphatase" evidence="1">
    <location>
        <begin position="297"/>
        <end position="408"/>
    </location>
</feature>
<dbReference type="SUPFAM" id="SSF56219">
    <property type="entry name" value="DNase I-like"/>
    <property type="match status" value="1"/>
</dbReference>
<protein>
    <recommendedName>
        <fullName evidence="1">Endonuclease/exonuclease/phosphatase domain-containing protein</fullName>
    </recommendedName>
</protein>